<sequence length="97" mass="10863">MKSTICTILVGIVIVIAIGSSVQNYERGQKIVTLQAQANLVPTIEKIQEMIGCEKIDGKICNQWYDPNHSETAAKWDKAICDQYGAKWSDPKMYEAK</sequence>
<dbReference type="EMBL" id="LAZR01023147">
    <property type="protein sequence ID" value="KKL79514.1"/>
    <property type="molecule type" value="Genomic_DNA"/>
</dbReference>
<dbReference type="AlphaFoldDB" id="A0A0F9EZL6"/>
<proteinExistence type="predicted"/>
<gene>
    <name evidence="1" type="ORF">LCGC14_2014110</name>
</gene>
<protein>
    <submittedName>
        <fullName evidence="1">Uncharacterized protein</fullName>
    </submittedName>
</protein>
<organism evidence="1">
    <name type="scientific">marine sediment metagenome</name>
    <dbReference type="NCBI Taxonomy" id="412755"/>
    <lineage>
        <taxon>unclassified sequences</taxon>
        <taxon>metagenomes</taxon>
        <taxon>ecological metagenomes</taxon>
    </lineage>
</organism>
<accession>A0A0F9EZL6</accession>
<comment type="caution">
    <text evidence="1">The sequence shown here is derived from an EMBL/GenBank/DDBJ whole genome shotgun (WGS) entry which is preliminary data.</text>
</comment>
<reference evidence="1" key="1">
    <citation type="journal article" date="2015" name="Nature">
        <title>Complex archaea that bridge the gap between prokaryotes and eukaryotes.</title>
        <authorList>
            <person name="Spang A."/>
            <person name="Saw J.H."/>
            <person name="Jorgensen S.L."/>
            <person name="Zaremba-Niedzwiedzka K."/>
            <person name="Martijn J."/>
            <person name="Lind A.E."/>
            <person name="van Eijk R."/>
            <person name="Schleper C."/>
            <person name="Guy L."/>
            <person name="Ettema T.J."/>
        </authorList>
    </citation>
    <scope>NUCLEOTIDE SEQUENCE</scope>
</reference>
<name>A0A0F9EZL6_9ZZZZ</name>
<evidence type="ECO:0000313" key="1">
    <source>
        <dbReference type="EMBL" id="KKL79514.1"/>
    </source>
</evidence>